<accession>A0ABM5PTD3</accession>
<evidence type="ECO:0000313" key="5">
    <source>
        <dbReference type="Proteomes" id="UP000019226"/>
    </source>
</evidence>
<reference evidence="5" key="1">
    <citation type="submission" date="2013-02" db="EMBL/GenBank/DDBJ databases">
        <title>The complete genome sequence of Corynebacterium casei LMG S-19264 (=DSM 44701).</title>
        <authorList>
            <person name="Ruckert C."/>
            <person name="Albersmeier A."/>
            <person name="Kalinowski J."/>
        </authorList>
    </citation>
    <scope>NUCLEOTIDE SEQUENCE [LARGE SCALE GENOMIC DNA]</scope>
    <source>
        <strain evidence="5">LMG S-19264</strain>
    </source>
</reference>
<dbReference type="Pfam" id="PF09449">
    <property type="entry name" value="DUF2020"/>
    <property type="match status" value="1"/>
</dbReference>
<sequence length="201" mass="20918">MSLSLLPRAISLVVAAGILTACTPQPEQEELADVSTTSTSADGSASESVVASAVPVDTVPHVERGTNEACPYLDTQFVADTNGQRMTDQGVDHSFDTPACVFYSYPDEPQAVVMVRNMGSFDEAMQVVDFAAPIDSTSPAEFSTDAGDWSGGRGPVTDSPTGAGSVYAVGKDSTAVVVWSNQEQSVKAETLAHQVIANLGL</sequence>
<evidence type="ECO:0000259" key="3">
    <source>
        <dbReference type="Pfam" id="PF09449"/>
    </source>
</evidence>
<keyword evidence="2" id="KW-0732">Signal</keyword>
<evidence type="ECO:0000313" key="4">
    <source>
        <dbReference type="EMBL" id="AHI21242.1"/>
    </source>
</evidence>
<organism evidence="4 5">
    <name type="scientific">Corynebacterium casei LMG S-19264</name>
    <dbReference type="NCBI Taxonomy" id="1285583"/>
    <lineage>
        <taxon>Bacteria</taxon>
        <taxon>Bacillati</taxon>
        <taxon>Actinomycetota</taxon>
        <taxon>Actinomycetes</taxon>
        <taxon>Mycobacteriales</taxon>
        <taxon>Corynebacteriaceae</taxon>
        <taxon>Corynebacterium</taxon>
    </lineage>
</organism>
<keyword evidence="5" id="KW-1185">Reference proteome</keyword>
<name>A0ABM5PTD3_9CORY</name>
<feature type="chain" id="PRO_5047476409" description="DUF2020 domain-containing protein" evidence="2">
    <location>
        <begin position="17"/>
        <end position="201"/>
    </location>
</feature>
<dbReference type="Gene3D" id="3.40.1000.10">
    <property type="entry name" value="Mog1/PsbP, alpha/beta/alpha sandwich"/>
    <property type="match status" value="1"/>
</dbReference>
<dbReference type="SUPFAM" id="SSF55724">
    <property type="entry name" value="Mog1p/PsbP-like"/>
    <property type="match status" value="1"/>
</dbReference>
<dbReference type="InterPro" id="IPR018567">
    <property type="entry name" value="DUF2020"/>
</dbReference>
<feature type="signal peptide" evidence="2">
    <location>
        <begin position="1"/>
        <end position="16"/>
    </location>
</feature>
<dbReference type="GeneID" id="82878782"/>
<proteinExistence type="predicted"/>
<dbReference type="InterPro" id="IPR016123">
    <property type="entry name" value="Mog1/PsbP_a/b/a-sand"/>
</dbReference>
<gene>
    <name evidence="4" type="ORF">CCASEI_13460</name>
</gene>
<feature type="domain" description="DUF2020" evidence="3">
    <location>
        <begin position="55"/>
        <end position="201"/>
    </location>
</feature>
<feature type="compositionally biased region" description="Low complexity" evidence="1">
    <location>
        <begin position="33"/>
        <end position="49"/>
    </location>
</feature>
<evidence type="ECO:0000256" key="2">
    <source>
        <dbReference type="SAM" id="SignalP"/>
    </source>
</evidence>
<dbReference type="Proteomes" id="UP000019226">
    <property type="component" value="Chromosome"/>
</dbReference>
<dbReference type="RefSeq" id="WP_025388278.1">
    <property type="nucleotide sequence ID" value="NZ_CP004350.1"/>
</dbReference>
<evidence type="ECO:0000256" key="1">
    <source>
        <dbReference type="SAM" id="MobiDB-lite"/>
    </source>
</evidence>
<feature type="region of interest" description="Disordered" evidence="1">
    <location>
        <begin position="139"/>
        <end position="160"/>
    </location>
</feature>
<protein>
    <recommendedName>
        <fullName evidence="3">DUF2020 domain-containing protein</fullName>
    </recommendedName>
</protein>
<dbReference type="EMBL" id="CP004350">
    <property type="protein sequence ID" value="AHI21242.1"/>
    <property type="molecule type" value="Genomic_DNA"/>
</dbReference>
<feature type="region of interest" description="Disordered" evidence="1">
    <location>
        <begin position="29"/>
        <end position="49"/>
    </location>
</feature>